<dbReference type="EMBL" id="BLLF01000657">
    <property type="protein sequence ID" value="GFH13839.1"/>
    <property type="molecule type" value="Genomic_DNA"/>
</dbReference>
<evidence type="ECO:0000313" key="1">
    <source>
        <dbReference type="EMBL" id="GFH13839.1"/>
    </source>
</evidence>
<dbReference type="AlphaFoldDB" id="A0A699Z486"/>
<dbReference type="GO" id="GO:0005576">
    <property type="term" value="C:extracellular region"/>
    <property type="evidence" value="ECO:0007669"/>
    <property type="project" value="GOC"/>
</dbReference>
<dbReference type="GO" id="GO:0060287">
    <property type="term" value="P:epithelial cilium movement involved in determination of left/right asymmetry"/>
    <property type="evidence" value="ECO:0007669"/>
    <property type="project" value="TreeGrafter"/>
</dbReference>
<reference evidence="1 2" key="1">
    <citation type="submission" date="2020-02" db="EMBL/GenBank/DDBJ databases">
        <title>Draft genome sequence of Haematococcus lacustris strain NIES-144.</title>
        <authorList>
            <person name="Morimoto D."/>
            <person name="Nakagawa S."/>
            <person name="Yoshida T."/>
            <person name="Sawayama S."/>
        </authorList>
    </citation>
    <scope>NUCLEOTIDE SEQUENCE [LARGE SCALE GENOMIC DNA]</scope>
    <source>
        <strain evidence="1 2">NIES-144</strain>
    </source>
</reference>
<dbReference type="PANTHER" id="PTHR39063">
    <property type="entry name" value="ORAL-FACIAL-DIGITAL SYNDROME 1 PROTEIN HOMOLOG"/>
    <property type="match status" value="1"/>
</dbReference>
<keyword evidence="2" id="KW-1185">Reference proteome</keyword>
<accession>A0A699Z486</accession>
<organism evidence="1 2">
    <name type="scientific">Haematococcus lacustris</name>
    <name type="common">Green alga</name>
    <name type="synonym">Haematococcus pluvialis</name>
    <dbReference type="NCBI Taxonomy" id="44745"/>
    <lineage>
        <taxon>Eukaryota</taxon>
        <taxon>Viridiplantae</taxon>
        <taxon>Chlorophyta</taxon>
        <taxon>core chlorophytes</taxon>
        <taxon>Chlorophyceae</taxon>
        <taxon>CS clade</taxon>
        <taxon>Chlamydomonadales</taxon>
        <taxon>Haematococcaceae</taxon>
        <taxon>Haematococcus</taxon>
    </lineage>
</organism>
<sequence>MESRTSQGTSRRLAGKATVVVCVVGAGERMELERLHSERLAKLRAREEESSDKIKRQQREVESIAFEHRQRILREEERLRTWRAEASSQLQGREGAGVFLGSVEQGRRAINQEQLKHLERALELRERAVAAREAGAERRIAEAAEAVANAQLSARSGVEKEYLELKASLNAQRMQLEVGVMAGSLRLLPLPGQSSALQAM</sequence>
<comment type="caution">
    <text evidence="1">The sequence shown here is derived from an EMBL/GenBank/DDBJ whole genome shotgun (WGS) entry which is preliminary data.</text>
</comment>
<protein>
    <submittedName>
        <fullName evidence="1">Uncharacterized protein</fullName>
    </submittedName>
</protein>
<gene>
    <name evidence="1" type="ORF">HaLaN_09792</name>
</gene>
<dbReference type="GO" id="GO:0036064">
    <property type="term" value="C:ciliary basal body"/>
    <property type="evidence" value="ECO:0007669"/>
    <property type="project" value="TreeGrafter"/>
</dbReference>
<dbReference type="InterPro" id="IPR055289">
    <property type="entry name" value="OFD1"/>
</dbReference>
<evidence type="ECO:0000313" key="2">
    <source>
        <dbReference type="Proteomes" id="UP000485058"/>
    </source>
</evidence>
<dbReference type="Proteomes" id="UP000485058">
    <property type="component" value="Unassembled WGS sequence"/>
</dbReference>
<proteinExistence type="predicted"/>
<name>A0A699Z486_HAELA</name>
<dbReference type="PANTHER" id="PTHR39063:SF1">
    <property type="entry name" value="OFD1 CENTRIOLE AND CENTRIOLAR SATELLITE PROTEIN"/>
    <property type="match status" value="1"/>
</dbReference>